<evidence type="ECO:0000256" key="1">
    <source>
        <dbReference type="SAM" id="MobiDB-lite"/>
    </source>
</evidence>
<feature type="region of interest" description="Disordered" evidence="1">
    <location>
        <begin position="607"/>
        <end position="657"/>
    </location>
</feature>
<dbReference type="PANTHER" id="PTHR38046:SF1">
    <property type="entry name" value="CRYPTIC LOCI REGULATOR 2"/>
    <property type="match status" value="1"/>
</dbReference>
<reference evidence="4" key="1">
    <citation type="submission" date="2019-10" db="EMBL/GenBank/DDBJ databases">
        <authorList>
            <consortium name="DOE Joint Genome Institute"/>
            <person name="Kuo A."/>
            <person name="Miyauchi S."/>
            <person name="Kiss E."/>
            <person name="Drula E."/>
            <person name="Kohler A."/>
            <person name="Sanchez-Garcia M."/>
            <person name="Andreopoulos B."/>
            <person name="Barry K.W."/>
            <person name="Bonito G."/>
            <person name="Buee M."/>
            <person name="Carver A."/>
            <person name="Chen C."/>
            <person name="Cichocki N."/>
            <person name="Clum A."/>
            <person name="Culley D."/>
            <person name="Crous P.W."/>
            <person name="Fauchery L."/>
            <person name="Girlanda M."/>
            <person name="Hayes R."/>
            <person name="Keri Z."/>
            <person name="LaButti K."/>
            <person name="Lipzen A."/>
            <person name="Lombard V."/>
            <person name="Magnuson J."/>
            <person name="Maillard F."/>
            <person name="Morin E."/>
            <person name="Murat C."/>
            <person name="Nolan M."/>
            <person name="Ohm R."/>
            <person name="Pangilinan J."/>
            <person name="Pereira M."/>
            <person name="Perotto S."/>
            <person name="Peter M."/>
            <person name="Riley R."/>
            <person name="Sitrit Y."/>
            <person name="Stielow B."/>
            <person name="Szollosi G."/>
            <person name="Zifcakova L."/>
            <person name="Stursova M."/>
            <person name="Spatafora J.W."/>
            <person name="Tedersoo L."/>
            <person name="Vaario L.-M."/>
            <person name="Yamada A."/>
            <person name="Yan M."/>
            <person name="Wang P."/>
            <person name="Xu J."/>
            <person name="Bruns T."/>
            <person name="Baldrian P."/>
            <person name="Vilgalys R."/>
            <person name="Henrissat B."/>
            <person name="Grigoriev I.V."/>
            <person name="Hibbett D."/>
            <person name="Nagy L.G."/>
            <person name="Martin F.M."/>
        </authorList>
    </citation>
    <scope>NUCLEOTIDE SEQUENCE</scope>
    <source>
        <strain evidence="4">BED1</strain>
    </source>
</reference>
<dbReference type="GO" id="GO:0070824">
    <property type="term" value="C:SHREC complex"/>
    <property type="evidence" value="ECO:0007669"/>
    <property type="project" value="InterPro"/>
</dbReference>
<evidence type="ECO:0000313" key="5">
    <source>
        <dbReference type="Proteomes" id="UP001194468"/>
    </source>
</evidence>
<protein>
    <recommendedName>
        <fullName evidence="6">Cryptic loci regulator 2 N-terminal domain-containing protein</fullName>
    </recommendedName>
</protein>
<feature type="domain" description="Cryptic loci regulator 2 N-terminal" evidence="3">
    <location>
        <begin position="80"/>
        <end position="146"/>
    </location>
</feature>
<name>A0AAD4GJI6_BOLED</name>
<dbReference type="Pfam" id="PF16761">
    <property type="entry name" value="Clr2_transil"/>
    <property type="match status" value="1"/>
</dbReference>
<dbReference type="InterPro" id="IPR031915">
    <property type="entry name" value="Clr2_N"/>
</dbReference>
<dbReference type="InterPro" id="IPR018839">
    <property type="entry name" value="Tscrpt-silencing_Clr2_C"/>
</dbReference>
<evidence type="ECO:0000313" key="4">
    <source>
        <dbReference type="EMBL" id="KAF8448936.1"/>
    </source>
</evidence>
<dbReference type="GO" id="GO:0031934">
    <property type="term" value="C:mating-type region heterochromatin"/>
    <property type="evidence" value="ECO:0007669"/>
    <property type="project" value="TreeGrafter"/>
</dbReference>
<evidence type="ECO:0008006" key="6">
    <source>
        <dbReference type="Google" id="ProtNLM"/>
    </source>
</evidence>
<dbReference type="Proteomes" id="UP001194468">
    <property type="component" value="Unassembled WGS sequence"/>
</dbReference>
<dbReference type="InterPro" id="IPR038986">
    <property type="entry name" value="Clr2"/>
</dbReference>
<feature type="compositionally biased region" description="Polar residues" evidence="1">
    <location>
        <begin position="304"/>
        <end position="315"/>
    </location>
</feature>
<proteinExistence type="predicted"/>
<feature type="compositionally biased region" description="Polar residues" evidence="1">
    <location>
        <begin position="642"/>
        <end position="657"/>
    </location>
</feature>
<feature type="region of interest" description="Disordered" evidence="1">
    <location>
        <begin position="294"/>
        <end position="321"/>
    </location>
</feature>
<comment type="caution">
    <text evidence="4">The sequence shown here is derived from an EMBL/GenBank/DDBJ whole genome shotgun (WGS) entry which is preliminary data.</text>
</comment>
<dbReference type="GO" id="GO:0033553">
    <property type="term" value="C:rDNA heterochromatin"/>
    <property type="evidence" value="ECO:0007669"/>
    <property type="project" value="TreeGrafter"/>
</dbReference>
<dbReference type="AlphaFoldDB" id="A0AAD4GJI6"/>
<dbReference type="PANTHER" id="PTHR38046">
    <property type="entry name" value="CRYPTIC LOCI REGULATOR 2"/>
    <property type="match status" value="1"/>
</dbReference>
<gene>
    <name evidence="4" type="ORF">L210DRAFT_3471124</name>
</gene>
<evidence type="ECO:0000259" key="3">
    <source>
        <dbReference type="Pfam" id="PF16761"/>
    </source>
</evidence>
<evidence type="ECO:0000259" key="2">
    <source>
        <dbReference type="Pfam" id="PF10383"/>
    </source>
</evidence>
<dbReference type="Pfam" id="PF10383">
    <property type="entry name" value="Clr2"/>
    <property type="match status" value="1"/>
</dbReference>
<organism evidence="4 5">
    <name type="scientific">Boletus edulis BED1</name>
    <dbReference type="NCBI Taxonomy" id="1328754"/>
    <lineage>
        <taxon>Eukaryota</taxon>
        <taxon>Fungi</taxon>
        <taxon>Dikarya</taxon>
        <taxon>Basidiomycota</taxon>
        <taxon>Agaricomycotina</taxon>
        <taxon>Agaricomycetes</taxon>
        <taxon>Agaricomycetidae</taxon>
        <taxon>Boletales</taxon>
        <taxon>Boletineae</taxon>
        <taxon>Boletaceae</taxon>
        <taxon>Boletoideae</taxon>
        <taxon>Boletus</taxon>
    </lineage>
</organism>
<dbReference type="EMBL" id="WHUW01000003">
    <property type="protein sequence ID" value="KAF8448936.1"/>
    <property type="molecule type" value="Genomic_DNA"/>
</dbReference>
<accession>A0AAD4GJI6</accession>
<keyword evidence="5" id="KW-1185">Reference proteome</keyword>
<dbReference type="GO" id="GO:0030466">
    <property type="term" value="P:silent mating-type cassette heterochromatin formation"/>
    <property type="evidence" value="ECO:0007669"/>
    <property type="project" value="TreeGrafter"/>
</dbReference>
<feature type="domain" description="Cryptic loci regulator 2 C-terminal" evidence="2">
    <location>
        <begin position="501"/>
        <end position="713"/>
    </location>
</feature>
<reference evidence="4" key="2">
    <citation type="journal article" date="2020" name="Nat. Commun.">
        <title>Large-scale genome sequencing of mycorrhizal fungi provides insights into the early evolution of symbiotic traits.</title>
        <authorList>
            <person name="Miyauchi S."/>
            <person name="Kiss E."/>
            <person name="Kuo A."/>
            <person name="Drula E."/>
            <person name="Kohler A."/>
            <person name="Sanchez-Garcia M."/>
            <person name="Morin E."/>
            <person name="Andreopoulos B."/>
            <person name="Barry K.W."/>
            <person name="Bonito G."/>
            <person name="Buee M."/>
            <person name="Carver A."/>
            <person name="Chen C."/>
            <person name="Cichocki N."/>
            <person name="Clum A."/>
            <person name="Culley D."/>
            <person name="Crous P.W."/>
            <person name="Fauchery L."/>
            <person name="Girlanda M."/>
            <person name="Hayes R.D."/>
            <person name="Keri Z."/>
            <person name="LaButti K."/>
            <person name="Lipzen A."/>
            <person name="Lombard V."/>
            <person name="Magnuson J."/>
            <person name="Maillard F."/>
            <person name="Murat C."/>
            <person name="Nolan M."/>
            <person name="Ohm R.A."/>
            <person name="Pangilinan J."/>
            <person name="Pereira M.F."/>
            <person name="Perotto S."/>
            <person name="Peter M."/>
            <person name="Pfister S."/>
            <person name="Riley R."/>
            <person name="Sitrit Y."/>
            <person name="Stielow J.B."/>
            <person name="Szollosi G."/>
            <person name="Zifcakova L."/>
            <person name="Stursova M."/>
            <person name="Spatafora J.W."/>
            <person name="Tedersoo L."/>
            <person name="Vaario L.M."/>
            <person name="Yamada A."/>
            <person name="Yan M."/>
            <person name="Wang P."/>
            <person name="Xu J."/>
            <person name="Bruns T."/>
            <person name="Baldrian P."/>
            <person name="Vilgalys R."/>
            <person name="Dunand C."/>
            <person name="Henrissat B."/>
            <person name="Grigoriev I.V."/>
            <person name="Hibbett D."/>
            <person name="Nagy L.G."/>
            <person name="Martin F.M."/>
        </authorList>
    </citation>
    <scope>NUCLEOTIDE SEQUENCE</scope>
    <source>
        <strain evidence="4">BED1</strain>
    </source>
</reference>
<sequence>MARSISSGHVLPPNPTFIDFSVSDGDQSQWPTNTTRVVDSEGHVNYMRSVPIDESLSIKWRCEVGASLALQLGKPVGPTYVLRGWPVGYQMYDHNKGPANSPRHDAYLIGSRYAKRFRSVPEFIPHALWLLTDPKLIRSNCSCKYCNRKPQREITASMGLLASKRSTPLSAPPGTQRAIAGKAPAAALSMSVSTRTARERSKPYAAIRRVPRPVKQAQGPKQNMLREHNADLRSAYAEGIHLRKWYRDGELLWCALHPSIPGLSGEKDAITFWPCIVEEARMKAEAIRHPASGEHAHLTGANPDDNSNAPQNGKESNVDDKDVPWTVIQTLSYKMKLLGIPYSYYIPADQVLPYQAHAPSDELIQAIHRVPLEKMNTDTDSFRPTDKSTFVDAAAAYALAVQIAANLAGYWAPTDDWEYKFSIPPPTHSSASGMLPRAIPGTQHGGSLDSVMNASMTFNANLANVTSVGPSNLPSFAAHVQSGSISAPPIALTQTVTQTRYQGLWWGAERIWTDELVRLKLSRSQIAPKGARNIVPPAGPSRKALEYTKMLDAAGDDGETVVGAESRGVFMRIDGLYVVDIPRPDGTAGKECRATGMLYELVDEDWEGDLPGEGTNGDDGGKGKGKGKAVEVPATVDGGTQEGISPTTAPGSAPATNGVSISKGRSANEQLSHPILSSPFPLPPPPEGFKFRPILTPGHEAVLSLNLIAGRYYPRLLRHPLLDSYVEKALNIEGGHLVETSQLWALEGLAPGYYNTMDPVRWRACRVTMVREADKEARQGLEEHWRARARERDEKKALELAYLSPQPTSSSVQVGESVSHAPVVQQPEAMVVDS</sequence>